<dbReference type="AlphaFoldDB" id="A0AAV3Z7U3"/>
<dbReference type="EMBL" id="BLXT01001985">
    <property type="protein sequence ID" value="GFN90083.1"/>
    <property type="molecule type" value="Genomic_DNA"/>
</dbReference>
<comment type="caution">
    <text evidence="1">The sequence shown here is derived from an EMBL/GenBank/DDBJ whole genome shotgun (WGS) entry which is preliminary data.</text>
</comment>
<protein>
    <submittedName>
        <fullName evidence="1">Uncharacterized protein</fullName>
    </submittedName>
</protein>
<reference evidence="1 2" key="1">
    <citation type="journal article" date="2021" name="Elife">
        <title>Chloroplast acquisition without the gene transfer in kleptoplastic sea slugs, Plakobranchus ocellatus.</title>
        <authorList>
            <person name="Maeda T."/>
            <person name="Takahashi S."/>
            <person name="Yoshida T."/>
            <person name="Shimamura S."/>
            <person name="Takaki Y."/>
            <person name="Nagai Y."/>
            <person name="Toyoda A."/>
            <person name="Suzuki Y."/>
            <person name="Arimoto A."/>
            <person name="Ishii H."/>
            <person name="Satoh N."/>
            <person name="Nishiyama T."/>
            <person name="Hasebe M."/>
            <person name="Maruyama T."/>
            <person name="Minagawa J."/>
            <person name="Obokata J."/>
            <person name="Shigenobu S."/>
        </authorList>
    </citation>
    <scope>NUCLEOTIDE SEQUENCE [LARGE SCALE GENOMIC DNA]</scope>
</reference>
<accession>A0AAV3Z7U3</accession>
<organism evidence="1 2">
    <name type="scientific">Plakobranchus ocellatus</name>
    <dbReference type="NCBI Taxonomy" id="259542"/>
    <lineage>
        <taxon>Eukaryota</taxon>
        <taxon>Metazoa</taxon>
        <taxon>Spiralia</taxon>
        <taxon>Lophotrochozoa</taxon>
        <taxon>Mollusca</taxon>
        <taxon>Gastropoda</taxon>
        <taxon>Heterobranchia</taxon>
        <taxon>Euthyneura</taxon>
        <taxon>Panpulmonata</taxon>
        <taxon>Sacoglossa</taxon>
        <taxon>Placobranchoidea</taxon>
        <taxon>Plakobranchidae</taxon>
        <taxon>Plakobranchus</taxon>
    </lineage>
</organism>
<keyword evidence="2" id="KW-1185">Reference proteome</keyword>
<gene>
    <name evidence="1" type="ORF">PoB_001658900</name>
</gene>
<sequence>MVSLAITTDNGLGVVLLGRRSIKVLEEEAAIVRTGWDKGHWWPSARTTRPDICRELPSRFKSLTGFRPNHSTPNSTS</sequence>
<proteinExistence type="predicted"/>
<name>A0AAV3Z7U3_9GAST</name>
<dbReference type="Proteomes" id="UP000735302">
    <property type="component" value="Unassembled WGS sequence"/>
</dbReference>
<evidence type="ECO:0000313" key="2">
    <source>
        <dbReference type="Proteomes" id="UP000735302"/>
    </source>
</evidence>
<evidence type="ECO:0000313" key="1">
    <source>
        <dbReference type="EMBL" id="GFN90083.1"/>
    </source>
</evidence>